<keyword evidence="3" id="KW-0805">Transcription regulation</keyword>
<dbReference type="GO" id="GO:0006355">
    <property type="term" value="P:regulation of DNA-templated transcription"/>
    <property type="evidence" value="ECO:0007669"/>
    <property type="project" value="InterPro"/>
</dbReference>
<dbReference type="KEGG" id="cic:CICLE_v10024517mg"/>
<feature type="domain" description="BHLH" evidence="6">
    <location>
        <begin position="22"/>
        <end position="76"/>
    </location>
</feature>
<dbReference type="Proteomes" id="UP000030687">
    <property type="component" value="Unassembled WGS sequence"/>
</dbReference>
<evidence type="ECO:0000256" key="3">
    <source>
        <dbReference type="ARBA" id="ARBA00023015"/>
    </source>
</evidence>
<evidence type="ECO:0000256" key="4">
    <source>
        <dbReference type="ARBA" id="ARBA00023163"/>
    </source>
</evidence>
<evidence type="ECO:0000256" key="2">
    <source>
        <dbReference type="ARBA" id="ARBA00022604"/>
    </source>
</evidence>
<protein>
    <recommendedName>
        <fullName evidence="6">BHLH domain-containing protein</fullName>
    </recommendedName>
</protein>
<dbReference type="GO" id="GO:0046983">
    <property type="term" value="F:protein dimerization activity"/>
    <property type="evidence" value="ECO:0007669"/>
    <property type="project" value="InterPro"/>
</dbReference>
<dbReference type="AlphaFoldDB" id="V4THM7"/>
<dbReference type="EMBL" id="KI536661">
    <property type="protein sequence ID" value="ESR52862.1"/>
    <property type="molecule type" value="Genomic_DNA"/>
</dbReference>
<dbReference type="PROSITE" id="PS50888">
    <property type="entry name" value="BHLH"/>
    <property type="match status" value="1"/>
</dbReference>
<evidence type="ECO:0000313" key="7">
    <source>
        <dbReference type="EMBL" id="ESR52862.1"/>
    </source>
</evidence>
<dbReference type="GO" id="GO:0005634">
    <property type="term" value="C:nucleus"/>
    <property type="evidence" value="ECO:0007669"/>
    <property type="project" value="UniProtKB-SubCell"/>
</dbReference>
<organism evidence="7 8">
    <name type="scientific">Citrus clementina</name>
    <name type="common">Clementine</name>
    <name type="synonym">Citrus deliciosa x Citrus sinensis</name>
    <dbReference type="NCBI Taxonomy" id="85681"/>
    <lineage>
        <taxon>Eukaryota</taxon>
        <taxon>Viridiplantae</taxon>
        <taxon>Streptophyta</taxon>
        <taxon>Embryophyta</taxon>
        <taxon>Tracheophyta</taxon>
        <taxon>Spermatophyta</taxon>
        <taxon>Magnoliopsida</taxon>
        <taxon>eudicotyledons</taxon>
        <taxon>Gunneridae</taxon>
        <taxon>Pentapetalae</taxon>
        <taxon>rosids</taxon>
        <taxon>malvids</taxon>
        <taxon>Sapindales</taxon>
        <taxon>Rutaceae</taxon>
        <taxon>Aurantioideae</taxon>
        <taxon>Citrus</taxon>
    </lineage>
</organism>
<dbReference type="InterPro" id="IPR044172">
    <property type="entry name" value="ILI2-like"/>
</dbReference>
<dbReference type="InParanoid" id="V4THM7"/>
<dbReference type="GO" id="GO:0040008">
    <property type="term" value="P:regulation of growth"/>
    <property type="evidence" value="ECO:0007669"/>
    <property type="project" value="InterPro"/>
</dbReference>
<evidence type="ECO:0000259" key="6">
    <source>
        <dbReference type="PROSITE" id="PS50888"/>
    </source>
</evidence>
<evidence type="ECO:0000313" key="8">
    <source>
        <dbReference type="Proteomes" id="UP000030687"/>
    </source>
</evidence>
<reference evidence="7 8" key="1">
    <citation type="submission" date="2013-10" db="EMBL/GenBank/DDBJ databases">
        <authorList>
            <consortium name="International Citrus Genome Consortium"/>
            <person name="Jenkins J."/>
            <person name="Schmutz J."/>
            <person name="Prochnik S."/>
            <person name="Rokhsar D."/>
            <person name="Gmitter F."/>
            <person name="Ollitrault P."/>
            <person name="Machado M."/>
            <person name="Talon M."/>
            <person name="Wincker P."/>
            <person name="Jaillon O."/>
            <person name="Morgante M."/>
        </authorList>
    </citation>
    <scope>NUCLEOTIDE SEQUENCE</scope>
    <source>
        <strain evidence="8">cv. Clemenules</strain>
    </source>
</reference>
<dbReference type="eggNOG" id="ENOG502SAEZ">
    <property type="taxonomic scope" value="Eukaryota"/>
</dbReference>
<keyword evidence="4" id="KW-0804">Transcription</keyword>
<evidence type="ECO:0000256" key="1">
    <source>
        <dbReference type="ARBA" id="ARBA00004123"/>
    </source>
</evidence>
<dbReference type="OMA" id="ATHITTY"/>
<dbReference type="Pfam" id="PF23174">
    <property type="entry name" value="bHLH_ILI"/>
    <property type="match status" value="1"/>
</dbReference>
<keyword evidence="8" id="KW-1185">Reference proteome</keyword>
<keyword evidence="5" id="KW-0539">Nucleus</keyword>
<dbReference type="InterPro" id="IPR044293">
    <property type="entry name" value="PRE"/>
</dbReference>
<dbReference type="PANTHER" id="PTHR38546">
    <property type="entry name" value="DNA BINDING PROTEIN"/>
    <property type="match status" value="1"/>
</dbReference>
<dbReference type="InterPro" id="IPR036638">
    <property type="entry name" value="HLH_DNA-bd_sf"/>
</dbReference>
<keyword evidence="2" id="KW-0341">Growth regulation</keyword>
<feature type="non-terminal residue" evidence="7">
    <location>
        <position position="1"/>
    </location>
</feature>
<name>V4THM7_CITCL</name>
<gene>
    <name evidence="7" type="ORF">CICLE_v10024517mg</name>
</gene>
<dbReference type="PANTHER" id="PTHR38546:SF3">
    <property type="entry name" value="DNA BINDING PROTEIN"/>
    <property type="match status" value="1"/>
</dbReference>
<accession>V4THM7</accession>
<evidence type="ECO:0000256" key="5">
    <source>
        <dbReference type="ARBA" id="ARBA00023242"/>
    </source>
</evidence>
<dbReference type="Gene3D" id="4.10.280.10">
    <property type="entry name" value="Helix-loop-helix DNA-binding domain"/>
    <property type="match status" value="1"/>
</dbReference>
<dbReference type="SUPFAM" id="SSF47459">
    <property type="entry name" value="HLH, helix-loop-helix DNA-binding domain"/>
    <property type="match status" value="1"/>
</dbReference>
<comment type="subcellular location">
    <subcellularLocation>
        <location evidence="1">Nucleus</location>
    </subcellularLocation>
</comment>
<dbReference type="InterPro" id="IPR011598">
    <property type="entry name" value="bHLH_dom"/>
</dbReference>
<dbReference type="STRING" id="85681.V4THM7"/>
<dbReference type="Gramene" id="ESR52862">
    <property type="protein sequence ID" value="ESR52862"/>
    <property type="gene ID" value="CICLE_v10024517mg"/>
</dbReference>
<proteinExistence type="predicted"/>
<sequence length="112" mass="12670">ATHITTYKRVIKIQERERSAMSSRRTSSSASKITEDEINNLIMKLRPLLPRLNQRRNGTVPASEVVKETCNYIRSLQSEADDLSERLSQLLGSTDSNGVDITLIINLLQQQD</sequence>